<evidence type="ECO:0000256" key="1">
    <source>
        <dbReference type="SAM" id="MobiDB-lite"/>
    </source>
</evidence>
<dbReference type="OrthoDB" id="5234213at2759"/>
<comment type="caution">
    <text evidence="2">The sequence shown here is derived from an EMBL/GenBank/DDBJ whole genome shotgun (WGS) entry which is preliminary data.</text>
</comment>
<dbReference type="EMBL" id="MU003837">
    <property type="protein sequence ID" value="KAF2717760.1"/>
    <property type="molecule type" value="Genomic_DNA"/>
</dbReference>
<proteinExistence type="predicted"/>
<dbReference type="AlphaFoldDB" id="A0A9P4Q1I0"/>
<accession>A0A9P4Q1I0</accession>
<dbReference type="Proteomes" id="UP000799441">
    <property type="component" value="Unassembled WGS sequence"/>
</dbReference>
<feature type="compositionally biased region" description="Polar residues" evidence="1">
    <location>
        <begin position="91"/>
        <end position="100"/>
    </location>
</feature>
<feature type="compositionally biased region" description="Basic and acidic residues" evidence="1">
    <location>
        <begin position="36"/>
        <end position="60"/>
    </location>
</feature>
<organism evidence="2 3">
    <name type="scientific">Polychaeton citri CBS 116435</name>
    <dbReference type="NCBI Taxonomy" id="1314669"/>
    <lineage>
        <taxon>Eukaryota</taxon>
        <taxon>Fungi</taxon>
        <taxon>Dikarya</taxon>
        <taxon>Ascomycota</taxon>
        <taxon>Pezizomycotina</taxon>
        <taxon>Dothideomycetes</taxon>
        <taxon>Dothideomycetidae</taxon>
        <taxon>Capnodiales</taxon>
        <taxon>Capnodiaceae</taxon>
        <taxon>Polychaeton</taxon>
    </lineage>
</organism>
<evidence type="ECO:0000313" key="2">
    <source>
        <dbReference type="EMBL" id="KAF2717760.1"/>
    </source>
</evidence>
<gene>
    <name evidence="2" type="ORF">K431DRAFT_276278</name>
</gene>
<keyword evidence="3" id="KW-1185">Reference proteome</keyword>
<name>A0A9P4Q1I0_9PEZI</name>
<evidence type="ECO:0000313" key="3">
    <source>
        <dbReference type="Proteomes" id="UP000799441"/>
    </source>
</evidence>
<reference evidence="2" key="1">
    <citation type="journal article" date="2020" name="Stud. Mycol.">
        <title>101 Dothideomycetes genomes: a test case for predicting lifestyles and emergence of pathogens.</title>
        <authorList>
            <person name="Haridas S."/>
            <person name="Albert R."/>
            <person name="Binder M."/>
            <person name="Bloem J."/>
            <person name="Labutti K."/>
            <person name="Salamov A."/>
            <person name="Andreopoulos B."/>
            <person name="Baker S."/>
            <person name="Barry K."/>
            <person name="Bills G."/>
            <person name="Bluhm B."/>
            <person name="Cannon C."/>
            <person name="Castanera R."/>
            <person name="Culley D."/>
            <person name="Daum C."/>
            <person name="Ezra D."/>
            <person name="Gonzalez J."/>
            <person name="Henrissat B."/>
            <person name="Kuo A."/>
            <person name="Liang C."/>
            <person name="Lipzen A."/>
            <person name="Lutzoni F."/>
            <person name="Magnuson J."/>
            <person name="Mondo S."/>
            <person name="Nolan M."/>
            <person name="Ohm R."/>
            <person name="Pangilinan J."/>
            <person name="Park H.-J."/>
            <person name="Ramirez L."/>
            <person name="Alfaro M."/>
            <person name="Sun H."/>
            <person name="Tritt A."/>
            <person name="Yoshinaga Y."/>
            <person name="Zwiers L.-H."/>
            <person name="Turgeon B."/>
            <person name="Goodwin S."/>
            <person name="Spatafora J."/>
            <person name="Crous P."/>
            <person name="Grigoriev I."/>
        </authorList>
    </citation>
    <scope>NUCLEOTIDE SEQUENCE</scope>
    <source>
        <strain evidence="2">CBS 116435</strain>
    </source>
</reference>
<feature type="region of interest" description="Disordered" evidence="1">
    <location>
        <begin position="1"/>
        <end position="100"/>
    </location>
</feature>
<sequence length="100" mass="10360">MASHKKSLSKLAKSGNNPSQIGDPVSLKAETSSHSPTKDDAGSHGSSDKSLKQKAEEKLKTNPSALGDPVSLKAETSDSEPTEQDRGAAGTSRNSGKPKM</sequence>
<protein>
    <submittedName>
        <fullName evidence="2">Uncharacterized protein</fullName>
    </submittedName>
</protein>